<comment type="caution">
    <text evidence="3">The sequence shown here is derived from an EMBL/GenBank/DDBJ whole genome shotgun (WGS) entry which is preliminary data.</text>
</comment>
<evidence type="ECO:0000256" key="1">
    <source>
        <dbReference type="SAM" id="MobiDB-lite"/>
    </source>
</evidence>
<feature type="domain" description="SFR19-like C-terminal" evidence="2">
    <location>
        <begin position="58"/>
        <end position="139"/>
    </location>
</feature>
<evidence type="ECO:0000313" key="3">
    <source>
        <dbReference type="EMBL" id="KAK6150726.1"/>
    </source>
</evidence>
<sequence length="144" mass="16374">MSPGLDRSRSRRGDPRYGQREGLPVERENAQGQVPLERVDKIDKSSTIDHDKKAIQSFKFRLADYVKDILNPYWEAGTISREAYKTIVKKSVSKVLASFKDSHIPTAGRIDAYLKSSHLKLSKLVLAYVEKHRKRSVSKTESSV</sequence>
<accession>A0ABR0WTU5</accession>
<evidence type="ECO:0000313" key="4">
    <source>
        <dbReference type="Proteomes" id="UP001318860"/>
    </source>
</evidence>
<organism evidence="3 4">
    <name type="scientific">Rehmannia glutinosa</name>
    <name type="common">Chinese foxglove</name>
    <dbReference type="NCBI Taxonomy" id="99300"/>
    <lineage>
        <taxon>Eukaryota</taxon>
        <taxon>Viridiplantae</taxon>
        <taxon>Streptophyta</taxon>
        <taxon>Embryophyta</taxon>
        <taxon>Tracheophyta</taxon>
        <taxon>Spermatophyta</taxon>
        <taxon>Magnoliopsida</taxon>
        <taxon>eudicotyledons</taxon>
        <taxon>Gunneridae</taxon>
        <taxon>Pentapetalae</taxon>
        <taxon>asterids</taxon>
        <taxon>lamiids</taxon>
        <taxon>Lamiales</taxon>
        <taxon>Orobanchaceae</taxon>
        <taxon>Rehmannieae</taxon>
        <taxon>Rehmannia</taxon>
    </lineage>
</organism>
<dbReference type="PANTHER" id="PTHR36886">
    <property type="entry name" value="PROTEIN FRIGIDA-ESSENTIAL 1"/>
    <property type="match status" value="1"/>
</dbReference>
<dbReference type="InterPro" id="IPR052650">
    <property type="entry name" value="Zinc_finger_CCCH"/>
</dbReference>
<reference evidence="3 4" key="1">
    <citation type="journal article" date="2021" name="Comput. Struct. Biotechnol. J.">
        <title>De novo genome assembly of the potent medicinal plant Rehmannia glutinosa using nanopore technology.</title>
        <authorList>
            <person name="Ma L."/>
            <person name="Dong C."/>
            <person name="Song C."/>
            <person name="Wang X."/>
            <person name="Zheng X."/>
            <person name="Niu Y."/>
            <person name="Chen S."/>
            <person name="Feng W."/>
        </authorList>
    </citation>
    <scope>NUCLEOTIDE SEQUENCE [LARGE SCALE GENOMIC DNA]</scope>
    <source>
        <strain evidence="3">DH-2019</strain>
    </source>
</reference>
<name>A0ABR0WTU5_REHGL</name>
<protein>
    <recommendedName>
        <fullName evidence="2">SFR19-like C-terminal domain-containing protein</fullName>
    </recommendedName>
</protein>
<dbReference type="Pfam" id="PF23030">
    <property type="entry name" value="SCAF11-like_C"/>
    <property type="match status" value="1"/>
</dbReference>
<gene>
    <name evidence="3" type="ORF">DH2020_015658</name>
</gene>
<dbReference type="Proteomes" id="UP001318860">
    <property type="component" value="Unassembled WGS sequence"/>
</dbReference>
<feature type="compositionally biased region" description="Basic and acidic residues" evidence="1">
    <location>
        <begin position="1"/>
        <end position="29"/>
    </location>
</feature>
<evidence type="ECO:0000259" key="2">
    <source>
        <dbReference type="Pfam" id="PF23030"/>
    </source>
</evidence>
<dbReference type="PANTHER" id="PTHR36886:SF3">
    <property type="entry name" value="PROTEIN FRIGIDA-ESSENTIAL 1"/>
    <property type="match status" value="1"/>
</dbReference>
<dbReference type="EMBL" id="JABTTQ020000008">
    <property type="protein sequence ID" value="KAK6150726.1"/>
    <property type="molecule type" value="Genomic_DNA"/>
</dbReference>
<proteinExistence type="predicted"/>
<feature type="region of interest" description="Disordered" evidence="1">
    <location>
        <begin position="1"/>
        <end position="33"/>
    </location>
</feature>
<dbReference type="InterPro" id="IPR057031">
    <property type="entry name" value="SFR19-like_C"/>
</dbReference>
<keyword evidence="4" id="KW-1185">Reference proteome</keyword>